<dbReference type="InterPro" id="IPR001304">
    <property type="entry name" value="C-type_lectin-like"/>
</dbReference>
<name>A0AA36C4D0_9BILA</name>
<dbReference type="PANTHER" id="PTHR22803">
    <property type="entry name" value="MANNOSE, PHOSPHOLIPASE, LECTIN RECEPTOR RELATED"/>
    <property type="match status" value="1"/>
</dbReference>
<gene>
    <name evidence="4" type="ORF">MSPICULIGERA_LOCUS875</name>
</gene>
<evidence type="ECO:0000259" key="3">
    <source>
        <dbReference type="PROSITE" id="PS50041"/>
    </source>
</evidence>
<feature type="transmembrane region" description="Helical" evidence="2">
    <location>
        <begin position="37"/>
        <end position="57"/>
    </location>
</feature>
<keyword evidence="2" id="KW-0812">Transmembrane</keyword>
<feature type="non-terminal residue" evidence="4">
    <location>
        <position position="271"/>
    </location>
</feature>
<reference evidence="4" key="1">
    <citation type="submission" date="2023-06" db="EMBL/GenBank/DDBJ databases">
        <authorList>
            <person name="Delattre M."/>
        </authorList>
    </citation>
    <scope>NUCLEOTIDE SEQUENCE</scope>
    <source>
        <strain evidence="4">AF72</strain>
    </source>
</reference>
<protein>
    <recommendedName>
        <fullName evidence="3">C-type lectin domain-containing protein</fullName>
    </recommendedName>
</protein>
<keyword evidence="5" id="KW-1185">Reference proteome</keyword>
<dbReference type="InterPro" id="IPR016187">
    <property type="entry name" value="CTDL_fold"/>
</dbReference>
<accession>A0AA36C4D0</accession>
<dbReference type="SMART" id="SM00034">
    <property type="entry name" value="CLECT"/>
    <property type="match status" value="1"/>
</dbReference>
<keyword evidence="2" id="KW-0472">Membrane</keyword>
<evidence type="ECO:0000313" key="5">
    <source>
        <dbReference type="Proteomes" id="UP001177023"/>
    </source>
</evidence>
<feature type="region of interest" description="Disordered" evidence="1">
    <location>
        <begin position="90"/>
        <end position="114"/>
    </location>
</feature>
<keyword evidence="2" id="KW-1133">Transmembrane helix</keyword>
<dbReference type="CDD" id="cd00037">
    <property type="entry name" value="CLECT"/>
    <property type="match status" value="1"/>
</dbReference>
<dbReference type="EMBL" id="CATQJA010000222">
    <property type="protein sequence ID" value="CAJ0558138.1"/>
    <property type="molecule type" value="Genomic_DNA"/>
</dbReference>
<dbReference type="PROSITE" id="PS50041">
    <property type="entry name" value="C_TYPE_LECTIN_2"/>
    <property type="match status" value="1"/>
</dbReference>
<proteinExistence type="predicted"/>
<dbReference type="SUPFAM" id="SSF56436">
    <property type="entry name" value="C-type lectin-like"/>
    <property type="match status" value="1"/>
</dbReference>
<organism evidence="4 5">
    <name type="scientific">Mesorhabditis spiculigera</name>
    <dbReference type="NCBI Taxonomy" id="96644"/>
    <lineage>
        <taxon>Eukaryota</taxon>
        <taxon>Metazoa</taxon>
        <taxon>Ecdysozoa</taxon>
        <taxon>Nematoda</taxon>
        <taxon>Chromadorea</taxon>
        <taxon>Rhabditida</taxon>
        <taxon>Rhabditina</taxon>
        <taxon>Rhabditomorpha</taxon>
        <taxon>Rhabditoidea</taxon>
        <taxon>Rhabditidae</taxon>
        <taxon>Mesorhabditinae</taxon>
        <taxon>Mesorhabditis</taxon>
    </lineage>
</organism>
<dbReference type="InterPro" id="IPR016186">
    <property type="entry name" value="C-type_lectin-like/link_sf"/>
</dbReference>
<dbReference type="Gene3D" id="3.10.100.10">
    <property type="entry name" value="Mannose-Binding Protein A, subunit A"/>
    <property type="match status" value="1"/>
</dbReference>
<sequence length="271" mass="31149">MAPRRRASTRDSGTEEDEALLVRKGLLAQRTTESRRLLGLTLSLLIYNSVATFWVYLSATDADVKCRYAILEFVNNETVTALPMMTPTKAATTRKTTTKKRFTTTTESPATNSEPCPPTWIHMKQFSKCYKPFLKPANYLEAEAKCRALGAEILSIDSWEENQAVTHLKVNGKLLRNSYRSIPLAPRFHKLTRELYGPHGEKVHFTNFYDDGKVREPNGIYANENCLELWRADHNEPTTEEAFSMRWNDIPCEWRRDAFICEKKVTSFVEQ</sequence>
<evidence type="ECO:0000256" key="2">
    <source>
        <dbReference type="SAM" id="Phobius"/>
    </source>
</evidence>
<dbReference type="InterPro" id="IPR050111">
    <property type="entry name" value="C-type_lectin/snaclec_domain"/>
</dbReference>
<evidence type="ECO:0000256" key="1">
    <source>
        <dbReference type="SAM" id="MobiDB-lite"/>
    </source>
</evidence>
<comment type="caution">
    <text evidence="4">The sequence shown here is derived from an EMBL/GenBank/DDBJ whole genome shotgun (WGS) entry which is preliminary data.</text>
</comment>
<dbReference type="Pfam" id="PF00059">
    <property type="entry name" value="Lectin_C"/>
    <property type="match status" value="1"/>
</dbReference>
<dbReference type="AlphaFoldDB" id="A0AA36C4D0"/>
<evidence type="ECO:0000313" key="4">
    <source>
        <dbReference type="EMBL" id="CAJ0558138.1"/>
    </source>
</evidence>
<dbReference type="Proteomes" id="UP001177023">
    <property type="component" value="Unassembled WGS sequence"/>
</dbReference>
<feature type="domain" description="C-type lectin" evidence="3">
    <location>
        <begin position="125"/>
        <end position="253"/>
    </location>
</feature>